<feature type="transmembrane region" description="Helical" evidence="2">
    <location>
        <begin position="91"/>
        <end position="114"/>
    </location>
</feature>
<evidence type="ECO:0000313" key="3">
    <source>
        <dbReference type="EMBL" id="ANP49036.1"/>
    </source>
</evidence>
<protein>
    <submittedName>
        <fullName evidence="3">Uncharacterized protein</fullName>
    </submittedName>
</protein>
<organism evidence="3 5">
    <name type="scientific">Streptomyces griseochromogenes</name>
    <dbReference type="NCBI Taxonomy" id="68214"/>
    <lineage>
        <taxon>Bacteria</taxon>
        <taxon>Bacillati</taxon>
        <taxon>Actinomycetota</taxon>
        <taxon>Actinomycetes</taxon>
        <taxon>Kitasatosporales</taxon>
        <taxon>Streptomycetaceae</taxon>
        <taxon>Streptomyces</taxon>
    </lineage>
</organism>
<keyword evidence="6" id="KW-1185">Reference proteome</keyword>
<evidence type="ECO:0000313" key="6">
    <source>
        <dbReference type="Proteomes" id="UP001519309"/>
    </source>
</evidence>
<evidence type="ECO:0000256" key="1">
    <source>
        <dbReference type="SAM" id="MobiDB-lite"/>
    </source>
</evidence>
<feature type="compositionally biased region" description="Basic and acidic residues" evidence="1">
    <location>
        <begin position="215"/>
        <end position="236"/>
    </location>
</feature>
<dbReference type="KEGG" id="sgs:AVL59_05095"/>
<feature type="compositionally biased region" description="Low complexity" evidence="1">
    <location>
        <begin position="1"/>
        <end position="20"/>
    </location>
</feature>
<evidence type="ECO:0000256" key="2">
    <source>
        <dbReference type="SAM" id="Phobius"/>
    </source>
</evidence>
<dbReference type="EMBL" id="CP016279">
    <property type="protein sequence ID" value="ANP49036.1"/>
    <property type="molecule type" value="Genomic_DNA"/>
</dbReference>
<keyword evidence="2" id="KW-0812">Transmembrane</keyword>
<feature type="compositionally biased region" description="Low complexity" evidence="1">
    <location>
        <begin position="54"/>
        <end position="63"/>
    </location>
</feature>
<dbReference type="RefSeq" id="WP_067299984.1">
    <property type="nucleotide sequence ID" value="NZ_CP016279.1"/>
</dbReference>
<reference evidence="3 5" key="1">
    <citation type="submission" date="2016-06" db="EMBL/GenBank/DDBJ databases">
        <title>Complete genome sequence of Streptomyces griseochromogenes ATCC 14511, the Blasticidin S producer.</title>
        <authorList>
            <person name="Wu L."/>
        </authorList>
    </citation>
    <scope>NUCLEOTIDE SEQUENCE [LARGE SCALE GENOMIC DNA]</scope>
    <source>
        <strain evidence="3 5">ATCC 14511</strain>
    </source>
</reference>
<feature type="region of interest" description="Disordered" evidence="1">
    <location>
        <begin position="210"/>
        <end position="252"/>
    </location>
</feature>
<dbReference type="Proteomes" id="UP000092659">
    <property type="component" value="Chromosome"/>
</dbReference>
<dbReference type="EMBL" id="JAGGLP010000004">
    <property type="protein sequence ID" value="MBP2049447.1"/>
    <property type="molecule type" value="Genomic_DNA"/>
</dbReference>
<name>A0A1B1AR69_9ACTN</name>
<feature type="region of interest" description="Disordered" evidence="1">
    <location>
        <begin position="1"/>
        <end position="82"/>
    </location>
</feature>
<evidence type="ECO:0000313" key="5">
    <source>
        <dbReference type="Proteomes" id="UP000092659"/>
    </source>
</evidence>
<evidence type="ECO:0000313" key="4">
    <source>
        <dbReference type="EMBL" id="MBP2049447.1"/>
    </source>
</evidence>
<sequence>MNGTAATGRPAAGAGTPAAPSWALGRPAGTPRSRRGSPQRCAGTTRRTPSPPEAAQRALTAFRAARDCGAHRARTRRRDDWRPREPRRARFLPKTTLSVFLASVTLGGVAFAAIGSAGPAGHRDGDGRRARPSVSAPARSAAQPHGTASGTPSARSDHPATAQDTLAHCRAYERVRGRGKALDATAWQRLVTAAGGEKNVTAYCAGQLTRAGGQKADKADEPAKSHNSGKKDKSEKVGGSGAADPTKADGWH</sequence>
<dbReference type="AlphaFoldDB" id="A0A1B1AR69"/>
<dbReference type="STRING" id="68214.AVL59_05095"/>
<dbReference type="OrthoDB" id="4326240at2"/>
<keyword evidence="2" id="KW-0472">Membrane</keyword>
<keyword evidence="2" id="KW-1133">Transmembrane helix</keyword>
<dbReference type="Proteomes" id="UP001519309">
    <property type="component" value="Unassembled WGS sequence"/>
</dbReference>
<accession>A0A1B1AR69</accession>
<proteinExistence type="predicted"/>
<gene>
    <name evidence="3" type="ORF">AVL59_05095</name>
    <name evidence="4" type="ORF">J2Z21_002378</name>
</gene>
<feature type="region of interest" description="Disordered" evidence="1">
    <location>
        <begin position="117"/>
        <end position="162"/>
    </location>
</feature>
<reference evidence="4 6" key="2">
    <citation type="submission" date="2021-03" db="EMBL/GenBank/DDBJ databases">
        <title>Genomic Encyclopedia of Type Strains, Phase IV (KMG-IV): sequencing the most valuable type-strain genomes for metagenomic binning, comparative biology and taxonomic classification.</title>
        <authorList>
            <person name="Goeker M."/>
        </authorList>
    </citation>
    <scope>NUCLEOTIDE SEQUENCE [LARGE SCALE GENOMIC DNA]</scope>
    <source>
        <strain evidence="4 6">DSM 40499</strain>
    </source>
</reference>
<feature type="compositionally biased region" description="Low complexity" evidence="1">
    <location>
        <begin position="132"/>
        <end position="144"/>
    </location>
</feature>